<dbReference type="GO" id="GO:0006012">
    <property type="term" value="P:galactose metabolic process"/>
    <property type="evidence" value="ECO:0007669"/>
    <property type="project" value="UniProtKB-UniPathway"/>
</dbReference>
<dbReference type="NCBIfam" id="TIGR01179">
    <property type="entry name" value="galE"/>
    <property type="match status" value="1"/>
</dbReference>
<evidence type="ECO:0000313" key="12">
    <source>
        <dbReference type="EMBL" id="RDB55636.1"/>
    </source>
</evidence>
<protein>
    <recommendedName>
        <fullName evidence="6 10">UDP-glucose 4-epimerase</fullName>
        <ecNumber evidence="5 10">5.1.3.2</ecNumber>
    </recommendedName>
</protein>
<evidence type="ECO:0000256" key="9">
    <source>
        <dbReference type="ARBA" id="ARBA00023235"/>
    </source>
</evidence>
<dbReference type="InterPro" id="IPR036291">
    <property type="entry name" value="NAD(P)-bd_dom_sf"/>
</dbReference>
<evidence type="ECO:0000256" key="4">
    <source>
        <dbReference type="ARBA" id="ARBA00007637"/>
    </source>
</evidence>
<dbReference type="InterPro" id="IPR001509">
    <property type="entry name" value="Epimerase_deHydtase"/>
</dbReference>
<comment type="catalytic activity">
    <reaction evidence="1 10">
        <text>UDP-alpha-D-glucose = UDP-alpha-D-galactose</text>
        <dbReference type="Rhea" id="RHEA:22168"/>
        <dbReference type="ChEBI" id="CHEBI:58885"/>
        <dbReference type="ChEBI" id="CHEBI:66914"/>
        <dbReference type="EC" id="5.1.3.2"/>
    </reaction>
</comment>
<proteinExistence type="inferred from homology"/>
<dbReference type="GO" id="GO:0003978">
    <property type="term" value="F:UDP-glucose 4-epimerase activity"/>
    <property type="evidence" value="ECO:0007669"/>
    <property type="project" value="UniProtKB-UniRule"/>
</dbReference>
<dbReference type="SUPFAM" id="SSF51735">
    <property type="entry name" value="NAD(P)-binding Rossmann-fold domains"/>
    <property type="match status" value="1"/>
</dbReference>
<comment type="cofactor">
    <cofactor evidence="2 10">
        <name>NAD(+)</name>
        <dbReference type="ChEBI" id="CHEBI:57540"/>
    </cofactor>
</comment>
<dbReference type="EC" id="5.1.3.2" evidence="5 10"/>
<keyword evidence="9 10" id="KW-0413">Isomerase</keyword>
<evidence type="ECO:0000256" key="3">
    <source>
        <dbReference type="ARBA" id="ARBA00004947"/>
    </source>
</evidence>
<evidence type="ECO:0000256" key="1">
    <source>
        <dbReference type="ARBA" id="ARBA00000083"/>
    </source>
</evidence>
<gene>
    <name evidence="12" type="primary">galE</name>
    <name evidence="12" type="ORF">C1880_05275</name>
</gene>
<keyword evidence="7 10" id="KW-0520">NAD</keyword>
<dbReference type="AlphaFoldDB" id="A0A369LBQ8"/>
<dbReference type="InterPro" id="IPR005886">
    <property type="entry name" value="UDP_G4E"/>
</dbReference>
<comment type="subunit">
    <text evidence="10">Homodimer.</text>
</comment>
<dbReference type="Proteomes" id="UP000253792">
    <property type="component" value="Unassembled WGS sequence"/>
</dbReference>
<evidence type="ECO:0000256" key="5">
    <source>
        <dbReference type="ARBA" id="ARBA00013189"/>
    </source>
</evidence>
<evidence type="ECO:0000256" key="2">
    <source>
        <dbReference type="ARBA" id="ARBA00001911"/>
    </source>
</evidence>
<dbReference type="PANTHER" id="PTHR43725:SF47">
    <property type="entry name" value="UDP-GLUCOSE 4-EPIMERASE"/>
    <property type="match status" value="1"/>
</dbReference>
<accession>A0A369LBQ8</accession>
<dbReference type="UniPathway" id="UPA00214"/>
<dbReference type="Pfam" id="PF01370">
    <property type="entry name" value="Epimerase"/>
    <property type="match status" value="1"/>
</dbReference>
<dbReference type="Gene3D" id="3.90.25.10">
    <property type="entry name" value="UDP-galactose 4-epimerase, domain 1"/>
    <property type="match status" value="1"/>
</dbReference>
<keyword evidence="13" id="KW-1185">Reference proteome</keyword>
<evidence type="ECO:0000256" key="8">
    <source>
        <dbReference type="ARBA" id="ARBA00023144"/>
    </source>
</evidence>
<dbReference type="STRING" id="1034345.GCA_000236865_00604"/>
<reference evidence="12 13" key="1">
    <citation type="journal article" date="2018" name="Elife">
        <title>Discovery and characterization of a prevalent human gut bacterial enzyme sufficient for the inactivation of a family of plant toxins.</title>
        <authorList>
            <person name="Koppel N."/>
            <person name="Bisanz J.E."/>
            <person name="Pandelia M.E."/>
            <person name="Turnbaugh P.J."/>
            <person name="Balskus E.P."/>
        </authorList>
    </citation>
    <scope>NUCLEOTIDE SEQUENCE [LARGE SCALE GENOMIC DNA]</scope>
    <source>
        <strain evidence="13">anaerobia AP69FAA</strain>
    </source>
</reference>
<keyword evidence="10" id="KW-0119">Carbohydrate metabolism</keyword>
<evidence type="ECO:0000256" key="10">
    <source>
        <dbReference type="RuleBase" id="RU366046"/>
    </source>
</evidence>
<organism evidence="12 13">
    <name type="scientific">Senegalimassilia anaerobia</name>
    <dbReference type="NCBI Taxonomy" id="1473216"/>
    <lineage>
        <taxon>Bacteria</taxon>
        <taxon>Bacillati</taxon>
        <taxon>Actinomycetota</taxon>
        <taxon>Coriobacteriia</taxon>
        <taxon>Coriobacteriales</taxon>
        <taxon>Coriobacteriaceae</taxon>
        <taxon>Senegalimassilia</taxon>
    </lineage>
</organism>
<comment type="pathway">
    <text evidence="3 10">Carbohydrate metabolism; galactose metabolism.</text>
</comment>
<evidence type="ECO:0000313" key="13">
    <source>
        <dbReference type="Proteomes" id="UP000253792"/>
    </source>
</evidence>
<dbReference type="CDD" id="cd05247">
    <property type="entry name" value="UDP_G4E_1_SDR_e"/>
    <property type="match status" value="1"/>
</dbReference>
<comment type="caution">
    <text evidence="12">The sequence shown here is derived from an EMBL/GenBank/DDBJ whole genome shotgun (WGS) entry which is preliminary data.</text>
</comment>
<evidence type="ECO:0000259" key="11">
    <source>
        <dbReference type="Pfam" id="PF01370"/>
    </source>
</evidence>
<comment type="similarity">
    <text evidence="4 10">Belongs to the NAD(P)-dependent epimerase/dehydratase family.</text>
</comment>
<keyword evidence="8" id="KW-0299">Galactose metabolism</keyword>
<dbReference type="RefSeq" id="WP_114620587.1">
    <property type="nucleotide sequence ID" value="NZ_CAJKON010000026.1"/>
</dbReference>
<dbReference type="GO" id="GO:0005829">
    <property type="term" value="C:cytosol"/>
    <property type="evidence" value="ECO:0007669"/>
    <property type="project" value="TreeGrafter"/>
</dbReference>
<sequence>MANKGLAKDQKDLSILVTGGAGFIGSHTCVELIQRGYSVVIVDDLSNSSQIAVDRIRKICGIDADDAQLRFYKQNILDREALDAIFAENDVDAIIHFAGFKAVGESVQKPLEYYWNNIAGTLVLCDVARNHGVKNIVFSSSATVYGEPEFIPITEECPKHDCTNPYGWTKSMLEQVLTDLYVGDNEWNVVLLRYFNPIGAHESGLIGEDPKGIPNNLLPYVAQVAVGKLECVGVFGDDYDTPDGTGVRDYIHVVDLARGHVAALEWMGGKVGTGKALGLGSLEGEAAADGSRRGVGIFNLGTGKGSSVLDVVHAFEKACGHEIPYQIKPRRAGDVATNYAACDKARTELGWVAEYDLDRMCADSWRWQSMNPDGYATEQ</sequence>
<dbReference type="OrthoDB" id="9801785at2"/>
<dbReference type="Gene3D" id="3.40.50.720">
    <property type="entry name" value="NAD(P)-binding Rossmann-like Domain"/>
    <property type="match status" value="1"/>
</dbReference>
<evidence type="ECO:0000256" key="6">
    <source>
        <dbReference type="ARBA" id="ARBA00018569"/>
    </source>
</evidence>
<feature type="domain" description="NAD-dependent epimerase/dehydratase" evidence="11">
    <location>
        <begin position="15"/>
        <end position="266"/>
    </location>
</feature>
<dbReference type="EMBL" id="PPTP01000004">
    <property type="protein sequence ID" value="RDB55636.1"/>
    <property type="molecule type" value="Genomic_DNA"/>
</dbReference>
<dbReference type="PANTHER" id="PTHR43725">
    <property type="entry name" value="UDP-GLUCOSE 4-EPIMERASE"/>
    <property type="match status" value="1"/>
</dbReference>
<evidence type="ECO:0000256" key="7">
    <source>
        <dbReference type="ARBA" id="ARBA00023027"/>
    </source>
</evidence>
<name>A0A369LBQ8_9ACTN</name>